<dbReference type="PANTHER" id="PTHR43328:SF1">
    <property type="entry name" value="N-ACETYLTRANSFERASE DOMAIN-CONTAINING PROTEIN"/>
    <property type="match status" value="1"/>
</dbReference>
<organism evidence="2 3">
    <name type="scientific">Caulobacter mirabilis</name>
    <dbReference type="NCBI Taxonomy" id="69666"/>
    <lineage>
        <taxon>Bacteria</taxon>
        <taxon>Pseudomonadati</taxon>
        <taxon>Pseudomonadota</taxon>
        <taxon>Alphaproteobacteria</taxon>
        <taxon>Caulobacterales</taxon>
        <taxon>Caulobacteraceae</taxon>
        <taxon>Caulobacter</taxon>
    </lineage>
</organism>
<keyword evidence="2" id="KW-0808">Transferase</keyword>
<reference evidence="2 3" key="1">
    <citation type="submission" date="2017-10" db="EMBL/GenBank/DDBJ databases">
        <title>Genome sequence of Caulobacter mirabilis FWC38.</title>
        <authorList>
            <person name="Fiebig A."/>
            <person name="Crosson S."/>
        </authorList>
    </citation>
    <scope>NUCLEOTIDE SEQUENCE [LARGE SCALE GENOMIC DNA]</scope>
    <source>
        <strain evidence="2 3">FWC 38</strain>
    </source>
</reference>
<dbReference type="SUPFAM" id="SSF55729">
    <property type="entry name" value="Acyl-CoA N-acyltransferases (Nat)"/>
    <property type="match status" value="1"/>
</dbReference>
<accession>A0A2D2AT85</accession>
<evidence type="ECO:0000313" key="3">
    <source>
        <dbReference type="Proteomes" id="UP000228945"/>
    </source>
</evidence>
<protein>
    <submittedName>
        <fullName evidence="2">GNAT family N-acetyltransferase</fullName>
    </submittedName>
</protein>
<dbReference type="PROSITE" id="PS51186">
    <property type="entry name" value="GNAT"/>
    <property type="match status" value="1"/>
</dbReference>
<feature type="domain" description="N-acetyltransferase" evidence="1">
    <location>
        <begin position="15"/>
        <end position="177"/>
    </location>
</feature>
<dbReference type="Pfam" id="PF13302">
    <property type="entry name" value="Acetyltransf_3"/>
    <property type="match status" value="1"/>
</dbReference>
<dbReference type="RefSeq" id="WP_099620477.1">
    <property type="nucleotide sequence ID" value="NZ_CP024201.1"/>
</dbReference>
<dbReference type="KEGG" id="cmb:CSW64_01740"/>
<sequence length="177" mass="19344">MCMIEVSPTIETRRLALRAPVIEDAPRIAALLNDLDVARMTARMPHPYTSADAEDFVVRAMAADPRTERVFLIELEDQGVVGNLHFFPSAEGYAEVGYSVGKAWWGRGIATEALQGGLAWAGREWRKRMIIAGHFADNPASGGVLVKAGFLYTGEVRQLASRARGGTAPSRMMVWLA</sequence>
<dbReference type="PANTHER" id="PTHR43328">
    <property type="entry name" value="ACETYLTRANSFERASE-RELATED"/>
    <property type="match status" value="1"/>
</dbReference>
<evidence type="ECO:0000259" key="1">
    <source>
        <dbReference type="PROSITE" id="PS51186"/>
    </source>
</evidence>
<dbReference type="AlphaFoldDB" id="A0A2D2AT85"/>
<dbReference type="InterPro" id="IPR000182">
    <property type="entry name" value="GNAT_dom"/>
</dbReference>
<evidence type="ECO:0000313" key="2">
    <source>
        <dbReference type="EMBL" id="ATQ41220.1"/>
    </source>
</evidence>
<gene>
    <name evidence="2" type="ORF">CSW64_01740</name>
</gene>
<dbReference type="OrthoDB" id="9804153at2"/>
<dbReference type="EMBL" id="CP024201">
    <property type="protein sequence ID" value="ATQ41220.1"/>
    <property type="molecule type" value="Genomic_DNA"/>
</dbReference>
<dbReference type="GO" id="GO:0016747">
    <property type="term" value="F:acyltransferase activity, transferring groups other than amino-acyl groups"/>
    <property type="evidence" value="ECO:0007669"/>
    <property type="project" value="InterPro"/>
</dbReference>
<name>A0A2D2AT85_9CAUL</name>
<dbReference type="InterPro" id="IPR016181">
    <property type="entry name" value="Acyl_CoA_acyltransferase"/>
</dbReference>
<proteinExistence type="predicted"/>
<dbReference type="Gene3D" id="3.40.630.30">
    <property type="match status" value="1"/>
</dbReference>
<dbReference type="Proteomes" id="UP000228945">
    <property type="component" value="Chromosome"/>
</dbReference>
<keyword evidence="3" id="KW-1185">Reference proteome</keyword>